<organism evidence="5 6">
    <name type="scientific">Streptomyces mimosae</name>
    <dbReference type="NCBI Taxonomy" id="2586635"/>
    <lineage>
        <taxon>Bacteria</taxon>
        <taxon>Bacillati</taxon>
        <taxon>Actinomycetota</taxon>
        <taxon>Actinomycetes</taxon>
        <taxon>Kitasatosporales</taxon>
        <taxon>Streptomycetaceae</taxon>
        <taxon>Streptomyces</taxon>
    </lineage>
</organism>
<evidence type="ECO:0000256" key="2">
    <source>
        <dbReference type="ARBA" id="ARBA00022679"/>
    </source>
</evidence>
<evidence type="ECO:0000256" key="3">
    <source>
        <dbReference type="SAM" id="MobiDB-lite"/>
    </source>
</evidence>
<dbReference type="PANTHER" id="PTHR45947">
    <property type="entry name" value="SULFOQUINOVOSYL TRANSFERASE SQD2"/>
    <property type="match status" value="1"/>
</dbReference>
<evidence type="ECO:0000313" key="6">
    <source>
        <dbReference type="Proteomes" id="UP000314251"/>
    </source>
</evidence>
<accession>A0A5N6AT63</accession>
<dbReference type="Pfam" id="PF13579">
    <property type="entry name" value="Glyco_trans_4_4"/>
    <property type="match status" value="1"/>
</dbReference>
<dbReference type="OrthoDB" id="9802525at2"/>
<dbReference type="PANTHER" id="PTHR45947:SF3">
    <property type="entry name" value="SULFOQUINOVOSYL TRANSFERASE SQD2"/>
    <property type="match status" value="1"/>
</dbReference>
<feature type="domain" description="Glycosyltransferase subfamily 4-like N-terminal" evidence="4">
    <location>
        <begin position="26"/>
        <end position="173"/>
    </location>
</feature>
<evidence type="ECO:0000259" key="4">
    <source>
        <dbReference type="Pfam" id="PF13579"/>
    </source>
</evidence>
<keyword evidence="6" id="KW-1185">Reference proteome</keyword>
<gene>
    <name evidence="5" type="ORF">FH607_000620</name>
</gene>
<evidence type="ECO:0000256" key="1">
    <source>
        <dbReference type="ARBA" id="ARBA00022676"/>
    </source>
</evidence>
<feature type="region of interest" description="Disordered" evidence="3">
    <location>
        <begin position="379"/>
        <end position="399"/>
    </location>
</feature>
<dbReference type="CDD" id="cd03801">
    <property type="entry name" value="GT4_PimA-like"/>
    <property type="match status" value="1"/>
</dbReference>
<sequence length="399" mass="43402">MNDARTEDPRYDVCIALNYYAPYVSGLTEVARVLAEGLAARGRSVAVVTSRHDRSLPRRERIAGVEVFRAPVLAQVGRGVVAPGFPRLVAQVARRSRVLNLHLPMLEAAWIAARCGNVPVVSTYHIDVWVPRTLTTPLQVAAVNRSARRALARSTAVVVNSEDQARYSSQWPVIRGRPWQAISAPCVHREDGRPVHRSSDGLHVGFLGRIVEDKGIPYLVRAFRRHAAPQDRLLIGGDHQDVRGRSAVAEVRAAIGDDQRITLLGFLKGRQIADFYASIDVFALPSVAESFGIVQAEAMMAGVPCVTSDLPGGRYPVVATGFGRLAPPRDPDAIWRAVEELRDLPAEQRAVHAKEARDRFGVAACLDAYQELFDRAASGVPLGHRPASPPGSRPNGEAA</sequence>
<dbReference type="SUPFAM" id="SSF53756">
    <property type="entry name" value="UDP-Glycosyltransferase/glycogen phosphorylase"/>
    <property type="match status" value="1"/>
</dbReference>
<reference evidence="5" key="1">
    <citation type="submission" date="2019-10" db="EMBL/GenBank/DDBJ databases">
        <title>Nonomuraea sp. nov., isolated from Phyllanthus amarus.</title>
        <authorList>
            <person name="Klykleung N."/>
            <person name="Tanasupawat S."/>
        </authorList>
    </citation>
    <scope>NUCLEOTIDE SEQUENCE [LARGE SCALE GENOMIC DNA]</scope>
    <source>
        <strain evidence="5">3MP-10</strain>
    </source>
</reference>
<dbReference type="AlphaFoldDB" id="A0A5N6AT63"/>
<evidence type="ECO:0000313" key="5">
    <source>
        <dbReference type="EMBL" id="KAB8170888.1"/>
    </source>
</evidence>
<dbReference type="RefSeq" id="WP_139665575.1">
    <property type="nucleotide sequence ID" value="NZ_VDLY02000001.1"/>
</dbReference>
<keyword evidence="1" id="KW-0328">Glycosyltransferase</keyword>
<dbReference type="Proteomes" id="UP000314251">
    <property type="component" value="Unassembled WGS sequence"/>
</dbReference>
<comment type="caution">
    <text evidence="5">The sequence shown here is derived from an EMBL/GenBank/DDBJ whole genome shotgun (WGS) entry which is preliminary data.</text>
</comment>
<dbReference type="EMBL" id="VDLY02000001">
    <property type="protein sequence ID" value="KAB8170888.1"/>
    <property type="molecule type" value="Genomic_DNA"/>
</dbReference>
<dbReference type="GO" id="GO:0016758">
    <property type="term" value="F:hexosyltransferase activity"/>
    <property type="evidence" value="ECO:0007669"/>
    <property type="project" value="TreeGrafter"/>
</dbReference>
<keyword evidence="2" id="KW-0808">Transferase</keyword>
<dbReference type="Pfam" id="PF13692">
    <property type="entry name" value="Glyco_trans_1_4"/>
    <property type="match status" value="1"/>
</dbReference>
<dbReference type="GO" id="GO:1901137">
    <property type="term" value="P:carbohydrate derivative biosynthetic process"/>
    <property type="evidence" value="ECO:0007669"/>
    <property type="project" value="UniProtKB-ARBA"/>
</dbReference>
<dbReference type="InterPro" id="IPR028098">
    <property type="entry name" value="Glyco_trans_4-like_N"/>
</dbReference>
<dbReference type="Gene3D" id="3.40.50.2000">
    <property type="entry name" value="Glycogen Phosphorylase B"/>
    <property type="match status" value="2"/>
</dbReference>
<dbReference type="InterPro" id="IPR050194">
    <property type="entry name" value="Glycosyltransferase_grp1"/>
</dbReference>
<name>A0A5N6AT63_9ACTN</name>
<protein>
    <submittedName>
        <fullName evidence="5">Glycosyltransferase</fullName>
    </submittedName>
</protein>
<proteinExistence type="predicted"/>